<protein>
    <submittedName>
        <fullName evidence="1">Uncharacterized protein</fullName>
    </submittedName>
</protein>
<dbReference type="EMBL" id="JAAQPF010000243">
    <property type="protein sequence ID" value="KAF5709495.1"/>
    <property type="molecule type" value="Genomic_DNA"/>
</dbReference>
<gene>
    <name evidence="1" type="ORF">FGLOB1_5895</name>
</gene>
<proteinExistence type="predicted"/>
<evidence type="ECO:0000313" key="2">
    <source>
        <dbReference type="Proteomes" id="UP000532311"/>
    </source>
</evidence>
<keyword evidence="2" id="KW-1185">Reference proteome</keyword>
<accession>A0A8H5YDV0</accession>
<evidence type="ECO:0000313" key="1">
    <source>
        <dbReference type="EMBL" id="KAF5709495.1"/>
    </source>
</evidence>
<dbReference type="AlphaFoldDB" id="A0A8H5YDV0"/>
<sequence length="618" mass="70267">MQCLDIPVPRCVQKLIFEPPVCLPNPQDIKVANLIRNFGNEFGRRRDEIDQACNLASGPSDVVILLERPHKSQTYHGTFGEFVKRCKTLKSVDELIRFSSKGARSIHTVTVLDAFSFKPQDATPIPSERCHQLIEEILKLKRPKVVLCCWNQSCEQPFIAQFKSHGVGTWPFRHEVDIEGFSTIAVRSFHPAAAVCYDESRKACCRMLLICHFVLAFAQLAGSTAVPEWMETVCENSSTEYYESRRSDLRNLDDLTKTPIILSILRKMMGLRRGRTVYPQSEGRCAEHQRQQVNALLRQLFASGYNKGAQDITKLCLLWRNYKYYELSTRQDILSRLVELGSQQGSYQGQGVASTFSPTCKTYVGFADDEDDDDLERQLASLNIYENRSSVDDEIVTLARLQTRLSHQKDHLQRIENDLTEVLSHVQLSIKLQIAIFSHDRVDLSKIIVEQAQDMYRYLEEVTAHIMATPAVLAGEEGLVHNEEQPERSLAQRPDARSIVDSVILEVEILSNRAFRCIMLFSALIAQGRIIFSPSPSQDSNEDEMDTILDVPNNLEDMSAGIKSTLDTLMIFREQLDNPNQLFIREGLVKLPYEDKGLGALYKQIRERASLQRSSTDL</sequence>
<dbReference type="Proteomes" id="UP000532311">
    <property type="component" value="Unassembled WGS sequence"/>
</dbReference>
<reference evidence="1 2" key="1">
    <citation type="submission" date="2020-05" db="EMBL/GenBank/DDBJ databases">
        <title>Identification and distribution of gene clusters putatively required for synthesis of sphingolipid metabolism inhibitors in phylogenetically diverse species of the filamentous fungus Fusarium.</title>
        <authorList>
            <person name="Kim H.-S."/>
            <person name="Busman M."/>
            <person name="Brown D.W."/>
            <person name="Divon H."/>
            <person name="Uhlig S."/>
            <person name="Proctor R.H."/>
        </authorList>
    </citation>
    <scope>NUCLEOTIDE SEQUENCE [LARGE SCALE GENOMIC DNA]</scope>
    <source>
        <strain evidence="1 2">NRRL 26131</strain>
    </source>
</reference>
<organism evidence="1 2">
    <name type="scientific">Fusarium globosum</name>
    <dbReference type="NCBI Taxonomy" id="78864"/>
    <lineage>
        <taxon>Eukaryota</taxon>
        <taxon>Fungi</taxon>
        <taxon>Dikarya</taxon>
        <taxon>Ascomycota</taxon>
        <taxon>Pezizomycotina</taxon>
        <taxon>Sordariomycetes</taxon>
        <taxon>Hypocreomycetidae</taxon>
        <taxon>Hypocreales</taxon>
        <taxon>Nectriaceae</taxon>
        <taxon>Fusarium</taxon>
        <taxon>Fusarium fujikuroi species complex</taxon>
    </lineage>
</organism>
<name>A0A8H5YDV0_9HYPO</name>
<comment type="caution">
    <text evidence="1">The sequence shown here is derived from an EMBL/GenBank/DDBJ whole genome shotgun (WGS) entry which is preliminary data.</text>
</comment>